<proteinExistence type="predicted"/>
<name>A0A553NNF2_TIGCA</name>
<evidence type="ECO:0000313" key="1">
    <source>
        <dbReference type="EMBL" id="TRY66946.1"/>
    </source>
</evidence>
<gene>
    <name evidence="1" type="ORF">TCAL_04354</name>
</gene>
<sequence length="90" mass="9963">MSDSENGITNAGFDDGGFLAVDNSELNAHTYVYDANKELKNMTVEALPDEGNYRDIMSMGDHRPTIEELKAGQVTKVDVQANTYLKHNLL</sequence>
<keyword evidence="2" id="KW-1185">Reference proteome</keyword>
<dbReference type="AlphaFoldDB" id="A0A553NNF2"/>
<protein>
    <submittedName>
        <fullName evidence="1">Uncharacterized protein</fullName>
    </submittedName>
</protein>
<comment type="caution">
    <text evidence="1">The sequence shown here is derived from an EMBL/GenBank/DDBJ whole genome shotgun (WGS) entry which is preliminary data.</text>
</comment>
<reference evidence="1 2" key="1">
    <citation type="journal article" date="2018" name="Nat. Ecol. Evol.">
        <title>Genomic signatures of mitonuclear coevolution across populations of Tigriopus californicus.</title>
        <authorList>
            <person name="Barreto F.S."/>
            <person name="Watson E.T."/>
            <person name="Lima T.G."/>
            <person name="Willett C.S."/>
            <person name="Edmands S."/>
            <person name="Li W."/>
            <person name="Burton R.S."/>
        </authorList>
    </citation>
    <scope>NUCLEOTIDE SEQUENCE [LARGE SCALE GENOMIC DNA]</scope>
    <source>
        <strain evidence="1 2">San Diego</strain>
    </source>
</reference>
<organism evidence="1 2">
    <name type="scientific">Tigriopus californicus</name>
    <name type="common">Marine copepod</name>
    <dbReference type="NCBI Taxonomy" id="6832"/>
    <lineage>
        <taxon>Eukaryota</taxon>
        <taxon>Metazoa</taxon>
        <taxon>Ecdysozoa</taxon>
        <taxon>Arthropoda</taxon>
        <taxon>Crustacea</taxon>
        <taxon>Multicrustacea</taxon>
        <taxon>Hexanauplia</taxon>
        <taxon>Copepoda</taxon>
        <taxon>Harpacticoida</taxon>
        <taxon>Harpacticidae</taxon>
        <taxon>Tigriopus</taxon>
    </lineage>
</organism>
<dbReference type="Proteomes" id="UP000318571">
    <property type="component" value="Chromosome 4"/>
</dbReference>
<evidence type="ECO:0000313" key="2">
    <source>
        <dbReference type="Proteomes" id="UP000318571"/>
    </source>
</evidence>
<accession>A0A553NNF2</accession>
<dbReference type="EMBL" id="VCGU01000011">
    <property type="protein sequence ID" value="TRY66946.1"/>
    <property type="molecule type" value="Genomic_DNA"/>
</dbReference>